<dbReference type="AlphaFoldDB" id="A0A7T4R2P2"/>
<feature type="DNA-binding region" description="H-T-H motif" evidence="2">
    <location>
        <begin position="37"/>
        <end position="56"/>
    </location>
</feature>
<accession>A0A7T4R2P2</accession>
<dbReference type="Gene3D" id="1.10.357.10">
    <property type="entry name" value="Tetracycline Repressor, domain 2"/>
    <property type="match status" value="1"/>
</dbReference>
<dbReference type="PANTHER" id="PTHR43479:SF11">
    <property type="entry name" value="ACREF_ENVCD OPERON REPRESSOR-RELATED"/>
    <property type="match status" value="1"/>
</dbReference>
<sequence>MPVAQLGRRERKKKAVRDSICNETIKLIERHGVDGVTIDAICDCVDIAKKTFYNYYASKHELLLDLCQMVLLQGTEAMMLEVMHSGKSAGDQLAEIIAVIAKRDQDAGGLERELIAYSVNAMSVNLQQGAGQLAYINRMFLAFFQHNSDALKAEMTPAFCAEMTVGMLNAVTLNWLHNKDYDSTSRYAMLLSYLQNSMLKT</sequence>
<keyword evidence="5" id="KW-1185">Reference proteome</keyword>
<proteinExistence type="predicted"/>
<dbReference type="RefSeq" id="WP_198570846.1">
    <property type="nucleotide sequence ID" value="NZ_CP066167.1"/>
</dbReference>
<reference evidence="4 5" key="1">
    <citation type="submission" date="2020-12" db="EMBL/GenBank/DDBJ databases">
        <authorList>
            <person name="Shan Y."/>
        </authorList>
    </citation>
    <scope>NUCLEOTIDE SEQUENCE [LARGE SCALE GENOMIC DNA]</scope>
    <source>
        <strain evidence="5">csc3.9</strain>
    </source>
</reference>
<dbReference type="KEGG" id="snan:I6N98_05765"/>
<evidence type="ECO:0000313" key="5">
    <source>
        <dbReference type="Proteomes" id="UP000596063"/>
    </source>
</evidence>
<keyword evidence="1 2" id="KW-0238">DNA-binding</keyword>
<dbReference type="Pfam" id="PF00440">
    <property type="entry name" value="TetR_N"/>
    <property type="match status" value="1"/>
</dbReference>
<evidence type="ECO:0000256" key="2">
    <source>
        <dbReference type="PROSITE-ProRule" id="PRU00335"/>
    </source>
</evidence>
<evidence type="ECO:0000256" key="1">
    <source>
        <dbReference type="ARBA" id="ARBA00023125"/>
    </source>
</evidence>
<evidence type="ECO:0000259" key="3">
    <source>
        <dbReference type="PROSITE" id="PS50977"/>
    </source>
</evidence>
<gene>
    <name evidence="4" type="ORF">I6N98_05765</name>
</gene>
<dbReference type="InterPro" id="IPR050624">
    <property type="entry name" value="HTH-type_Tx_Regulator"/>
</dbReference>
<dbReference type="PANTHER" id="PTHR43479">
    <property type="entry name" value="ACREF/ENVCD OPERON REPRESSOR-RELATED"/>
    <property type="match status" value="1"/>
</dbReference>
<dbReference type="Proteomes" id="UP000596063">
    <property type="component" value="Chromosome"/>
</dbReference>
<organism evidence="4 5">
    <name type="scientific">Spongiibacter nanhainus</name>
    <dbReference type="NCBI Taxonomy" id="2794344"/>
    <lineage>
        <taxon>Bacteria</taxon>
        <taxon>Pseudomonadati</taxon>
        <taxon>Pseudomonadota</taxon>
        <taxon>Gammaproteobacteria</taxon>
        <taxon>Cellvibrionales</taxon>
        <taxon>Spongiibacteraceae</taxon>
        <taxon>Spongiibacter</taxon>
    </lineage>
</organism>
<dbReference type="InterPro" id="IPR009057">
    <property type="entry name" value="Homeodomain-like_sf"/>
</dbReference>
<dbReference type="PROSITE" id="PS50977">
    <property type="entry name" value="HTH_TETR_2"/>
    <property type="match status" value="1"/>
</dbReference>
<evidence type="ECO:0000313" key="4">
    <source>
        <dbReference type="EMBL" id="QQD19361.1"/>
    </source>
</evidence>
<dbReference type="InterPro" id="IPR001647">
    <property type="entry name" value="HTH_TetR"/>
</dbReference>
<dbReference type="GO" id="GO:0003677">
    <property type="term" value="F:DNA binding"/>
    <property type="evidence" value="ECO:0007669"/>
    <property type="project" value="UniProtKB-UniRule"/>
</dbReference>
<feature type="domain" description="HTH tetR-type" evidence="3">
    <location>
        <begin position="14"/>
        <end position="74"/>
    </location>
</feature>
<protein>
    <submittedName>
        <fullName evidence="4">TetR/AcrR family transcriptional regulator</fullName>
    </submittedName>
</protein>
<dbReference type="SUPFAM" id="SSF46689">
    <property type="entry name" value="Homeodomain-like"/>
    <property type="match status" value="1"/>
</dbReference>
<name>A0A7T4R2P2_9GAMM</name>
<dbReference type="EMBL" id="CP066167">
    <property type="protein sequence ID" value="QQD19361.1"/>
    <property type="molecule type" value="Genomic_DNA"/>
</dbReference>